<gene>
    <name evidence="2" type="ORF">N7509_006571</name>
</gene>
<feature type="compositionally biased region" description="Polar residues" evidence="1">
    <location>
        <begin position="56"/>
        <end position="65"/>
    </location>
</feature>
<organism evidence="2 3">
    <name type="scientific">Penicillium cosmopolitanum</name>
    <dbReference type="NCBI Taxonomy" id="1131564"/>
    <lineage>
        <taxon>Eukaryota</taxon>
        <taxon>Fungi</taxon>
        <taxon>Dikarya</taxon>
        <taxon>Ascomycota</taxon>
        <taxon>Pezizomycotina</taxon>
        <taxon>Eurotiomycetes</taxon>
        <taxon>Eurotiomycetidae</taxon>
        <taxon>Eurotiales</taxon>
        <taxon>Aspergillaceae</taxon>
        <taxon>Penicillium</taxon>
    </lineage>
</organism>
<dbReference type="EMBL" id="JAPZBU010000008">
    <property type="protein sequence ID" value="KAJ5391081.1"/>
    <property type="molecule type" value="Genomic_DNA"/>
</dbReference>
<feature type="compositionally biased region" description="Low complexity" evidence="1">
    <location>
        <begin position="31"/>
        <end position="44"/>
    </location>
</feature>
<dbReference type="GeneID" id="81370188"/>
<evidence type="ECO:0000313" key="3">
    <source>
        <dbReference type="Proteomes" id="UP001147747"/>
    </source>
</evidence>
<dbReference type="AlphaFoldDB" id="A0A9W9VXF4"/>
<name>A0A9W9VXF4_9EURO</name>
<protein>
    <submittedName>
        <fullName evidence="2">Uncharacterized protein</fullName>
    </submittedName>
</protein>
<feature type="compositionally biased region" description="Low complexity" evidence="1">
    <location>
        <begin position="14"/>
        <end position="24"/>
    </location>
</feature>
<accession>A0A9W9VXF4</accession>
<feature type="region of interest" description="Disordered" evidence="1">
    <location>
        <begin position="1"/>
        <end position="65"/>
    </location>
</feature>
<reference evidence="2" key="2">
    <citation type="journal article" date="2023" name="IMA Fungus">
        <title>Comparative genomic study of the Penicillium genus elucidates a diverse pangenome and 15 lateral gene transfer events.</title>
        <authorList>
            <person name="Petersen C."/>
            <person name="Sorensen T."/>
            <person name="Nielsen M.R."/>
            <person name="Sondergaard T.E."/>
            <person name="Sorensen J.L."/>
            <person name="Fitzpatrick D.A."/>
            <person name="Frisvad J.C."/>
            <person name="Nielsen K.L."/>
        </authorList>
    </citation>
    <scope>NUCLEOTIDE SEQUENCE</scope>
    <source>
        <strain evidence="2">IBT 29677</strain>
    </source>
</reference>
<feature type="compositionally biased region" description="Polar residues" evidence="1">
    <location>
        <begin position="1"/>
        <end position="13"/>
    </location>
</feature>
<dbReference type="Proteomes" id="UP001147747">
    <property type="component" value="Unassembled WGS sequence"/>
</dbReference>
<evidence type="ECO:0000256" key="1">
    <source>
        <dbReference type="SAM" id="MobiDB-lite"/>
    </source>
</evidence>
<comment type="caution">
    <text evidence="2">The sequence shown here is derived from an EMBL/GenBank/DDBJ whole genome shotgun (WGS) entry which is preliminary data.</text>
</comment>
<sequence length="65" mass="7037">MEGTKSIIQNMEQSSSSSMSMSSMTMPMKRSTPTADATPTSSASMQFAKSTDKPMNAQNSMIMMM</sequence>
<evidence type="ECO:0000313" key="2">
    <source>
        <dbReference type="EMBL" id="KAJ5391081.1"/>
    </source>
</evidence>
<proteinExistence type="predicted"/>
<dbReference type="RefSeq" id="XP_056486759.1">
    <property type="nucleotide sequence ID" value="XM_056631208.1"/>
</dbReference>
<keyword evidence="3" id="KW-1185">Reference proteome</keyword>
<reference evidence="2" key="1">
    <citation type="submission" date="2022-12" db="EMBL/GenBank/DDBJ databases">
        <authorList>
            <person name="Petersen C."/>
        </authorList>
    </citation>
    <scope>NUCLEOTIDE SEQUENCE</scope>
    <source>
        <strain evidence="2">IBT 29677</strain>
    </source>
</reference>